<dbReference type="InterPro" id="IPR011335">
    <property type="entry name" value="Restrct_endonuc-II-like"/>
</dbReference>
<sequence>MGAKSVTSLLISDLNKSIKSIKSLQSSLERTKLSDTVKLTTYELGKRYEDLVVYTFNNLRATVKGYGGVNDAGIDFLGSWKLSSKNIINVVGQCKNYQEKSVGPSVLREFEGVMSRHDTLNTFGIIATPTGFTKSAIETLMSSRFPIGLLVINFQIIEEAKNIQDFIKHKAYLDSSWEKIKIGSPEIFKDAVIKGFLWNTCASKMLQDLIVTPKYKRTSTDSSKYSSVSLIYKGKILY</sequence>
<evidence type="ECO:0000256" key="2">
    <source>
        <dbReference type="ARBA" id="ARBA00023128"/>
    </source>
</evidence>
<evidence type="ECO:0008006" key="5">
    <source>
        <dbReference type="Google" id="ProtNLM"/>
    </source>
</evidence>
<dbReference type="GO" id="GO:0006302">
    <property type="term" value="P:double-strand break repair"/>
    <property type="evidence" value="ECO:0007669"/>
    <property type="project" value="UniProtKB-ARBA"/>
</dbReference>
<dbReference type="Proteomes" id="UP000245609">
    <property type="component" value="Unassembled WGS sequence"/>
</dbReference>
<dbReference type="GO" id="GO:0003676">
    <property type="term" value="F:nucleic acid binding"/>
    <property type="evidence" value="ECO:0007669"/>
    <property type="project" value="InterPro"/>
</dbReference>
<evidence type="ECO:0000313" key="3">
    <source>
        <dbReference type="EMBL" id="PVV04053.1"/>
    </source>
</evidence>
<protein>
    <recommendedName>
        <fullName evidence="5">Restriction endonuclease type IV Mrr domain-containing protein</fullName>
    </recommendedName>
</protein>
<gene>
    <name evidence="3" type="ORF">BB560_001452</name>
</gene>
<evidence type="ECO:0000313" key="4">
    <source>
        <dbReference type="Proteomes" id="UP000245609"/>
    </source>
</evidence>
<dbReference type="InterPro" id="IPR018828">
    <property type="entry name" value="RRG7"/>
</dbReference>
<reference evidence="3 4" key="1">
    <citation type="journal article" date="2018" name="MBio">
        <title>Comparative Genomics Reveals the Core Gene Toolbox for the Fungus-Insect Symbiosis.</title>
        <authorList>
            <person name="Wang Y."/>
            <person name="Stata M."/>
            <person name="Wang W."/>
            <person name="Stajich J.E."/>
            <person name="White M.M."/>
            <person name="Moncalvo J.M."/>
        </authorList>
    </citation>
    <scope>NUCLEOTIDE SEQUENCE [LARGE SCALE GENOMIC DNA]</scope>
    <source>
        <strain evidence="3 4">SC-DP-2</strain>
    </source>
</reference>
<keyword evidence="2" id="KW-0496">Mitochondrion</keyword>
<accession>A0A2T9ZHH7</accession>
<dbReference type="PANTHER" id="PTHR28133">
    <property type="entry name" value="REQUIRED FOR RESPIRATORY GROWTH PROTEIN 7, MITOCHONDRIAL"/>
    <property type="match status" value="1"/>
</dbReference>
<comment type="subcellular location">
    <subcellularLocation>
        <location evidence="1">Mitochondrion</location>
    </subcellularLocation>
</comment>
<proteinExistence type="predicted"/>
<evidence type="ECO:0000256" key="1">
    <source>
        <dbReference type="ARBA" id="ARBA00004173"/>
    </source>
</evidence>
<dbReference type="AlphaFoldDB" id="A0A2T9ZHH7"/>
<dbReference type="Pfam" id="PF10356">
    <property type="entry name" value="RRG7"/>
    <property type="match status" value="1"/>
</dbReference>
<dbReference type="OrthoDB" id="20734at2759"/>
<dbReference type="Gene3D" id="3.40.1350.10">
    <property type="match status" value="1"/>
</dbReference>
<organism evidence="3 4">
    <name type="scientific">Smittium megazygosporum</name>
    <dbReference type="NCBI Taxonomy" id="133381"/>
    <lineage>
        <taxon>Eukaryota</taxon>
        <taxon>Fungi</taxon>
        <taxon>Fungi incertae sedis</taxon>
        <taxon>Zoopagomycota</taxon>
        <taxon>Kickxellomycotina</taxon>
        <taxon>Harpellomycetes</taxon>
        <taxon>Harpellales</taxon>
        <taxon>Legeriomycetaceae</taxon>
        <taxon>Smittium</taxon>
    </lineage>
</organism>
<comment type="caution">
    <text evidence="3">The sequence shown here is derived from an EMBL/GenBank/DDBJ whole genome shotgun (WGS) entry which is preliminary data.</text>
</comment>
<dbReference type="PANTHER" id="PTHR28133:SF1">
    <property type="entry name" value="REQUIRED FOR RESPIRATORY GROWTH PROTEIN 7, MITOCHONDRIAL"/>
    <property type="match status" value="1"/>
</dbReference>
<dbReference type="GO" id="GO:0005739">
    <property type="term" value="C:mitochondrion"/>
    <property type="evidence" value="ECO:0007669"/>
    <property type="project" value="UniProtKB-SubCell"/>
</dbReference>
<dbReference type="EMBL" id="MBFS01000166">
    <property type="protein sequence ID" value="PVV04053.1"/>
    <property type="molecule type" value="Genomic_DNA"/>
</dbReference>
<dbReference type="InterPro" id="IPR011856">
    <property type="entry name" value="tRNA_endonuc-like_dom_sf"/>
</dbReference>
<dbReference type="SUPFAM" id="SSF52980">
    <property type="entry name" value="Restriction endonuclease-like"/>
    <property type="match status" value="1"/>
</dbReference>
<name>A0A2T9ZHH7_9FUNG</name>
<keyword evidence="4" id="KW-1185">Reference proteome</keyword>